<gene>
    <name evidence="5" type="primary">vapC</name>
    <name evidence="8" type="ORF">J1M35_08720</name>
</gene>
<dbReference type="InterPro" id="IPR029060">
    <property type="entry name" value="PIN-like_dom_sf"/>
</dbReference>
<dbReference type="InterPro" id="IPR006226">
    <property type="entry name" value="Mtu_PIN"/>
</dbReference>
<dbReference type="SUPFAM" id="SSF88723">
    <property type="entry name" value="PIN domain-like"/>
    <property type="match status" value="1"/>
</dbReference>
<keyword evidence="4 5" id="KW-0378">Hydrolase</keyword>
<feature type="transmembrane region" description="Helical" evidence="6">
    <location>
        <begin position="26"/>
        <end position="48"/>
    </location>
</feature>
<keyword evidence="6" id="KW-0812">Transmembrane</keyword>
<dbReference type="Pfam" id="PF01850">
    <property type="entry name" value="PIN"/>
    <property type="match status" value="1"/>
</dbReference>
<reference evidence="8" key="1">
    <citation type="submission" date="2021-03" db="EMBL/GenBank/DDBJ databases">
        <title>Ottowia sp. 27C isolated from the cloaca of a Giant Asian pond turtle (Heosemys grandis).</title>
        <authorList>
            <person name="Spergser J."/>
            <person name="Busse H.-J."/>
        </authorList>
    </citation>
    <scope>NUCLEOTIDE SEQUENCE</scope>
    <source>
        <strain evidence="8">27C</strain>
    </source>
</reference>
<keyword evidence="5" id="KW-0460">Magnesium</keyword>
<organism evidence="8 9">
    <name type="scientific">Ottowia testudinis</name>
    <dbReference type="NCBI Taxonomy" id="2816950"/>
    <lineage>
        <taxon>Bacteria</taxon>
        <taxon>Pseudomonadati</taxon>
        <taxon>Pseudomonadota</taxon>
        <taxon>Betaproteobacteria</taxon>
        <taxon>Burkholderiales</taxon>
        <taxon>Comamonadaceae</taxon>
        <taxon>Ottowia</taxon>
    </lineage>
</organism>
<keyword evidence="9" id="KW-1185">Reference proteome</keyword>
<evidence type="ECO:0000256" key="2">
    <source>
        <dbReference type="ARBA" id="ARBA00022722"/>
    </source>
</evidence>
<dbReference type="InterPro" id="IPR022907">
    <property type="entry name" value="VapC_family"/>
</dbReference>
<comment type="cofactor">
    <cofactor evidence="5">
        <name>Mg(2+)</name>
        <dbReference type="ChEBI" id="CHEBI:18420"/>
    </cofactor>
</comment>
<evidence type="ECO:0000259" key="7">
    <source>
        <dbReference type="Pfam" id="PF01850"/>
    </source>
</evidence>
<feature type="binding site" evidence="5">
    <location>
        <position position="5"/>
    </location>
    <ligand>
        <name>Mg(2+)</name>
        <dbReference type="ChEBI" id="CHEBI:18420"/>
    </ligand>
</feature>
<evidence type="ECO:0000313" key="9">
    <source>
        <dbReference type="Proteomes" id="UP000663903"/>
    </source>
</evidence>
<dbReference type="GO" id="GO:0016788">
    <property type="term" value="F:hydrolase activity, acting on ester bonds"/>
    <property type="evidence" value="ECO:0007669"/>
    <property type="project" value="InterPro"/>
</dbReference>
<dbReference type="EMBL" id="CP071796">
    <property type="protein sequence ID" value="QTD46933.1"/>
    <property type="molecule type" value="Genomic_DNA"/>
</dbReference>
<feature type="domain" description="PIN" evidence="7">
    <location>
        <begin position="3"/>
        <end position="133"/>
    </location>
</feature>
<protein>
    <recommendedName>
        <fullName evidence="5">Ribonuclease VapC</fullName>
        <shortName evidence="5">RNase VapC</shortName>
        <ecNumber evidence="5">3.1.-.-</ecNumber>
    </recommendedName>
    <alternativeName>
        <fullName evidence="5">Toxin VapC</fullName>
    </alternativeName>
</protein>
<dbReference type="CDD" id="cd18678">
    <property type="entry name" value="PIN_MtVapC25_VapC33-like"/>
    <property type="match status" value="1"/>
</dbReference>
<evidence type="ECO:0000256" key="3">
    <source>
        <dbReference type="ARBA" id="ARBA00022723"/>
    </source>
</evidence>
<dbReference type="InterPro" id="IPR002716">
    <property type="entry name" value="PIN_dom"/>
</dbReference>
<dbReference type="EC" id="3.1.-.-" evidence="5"/>
<evidence type="ECO:0000256" key="5">
    <source>
        <dbReference type="HAMAP-Rule" id="MF_00265"/>
    </source>
</evidence>
<evidence type="ECO:0000256" key="6">
    <source>
        <dbReference type="SAM" id="Phobius"/>
    </source>
</evidence>
<keyword evidence="2 5" id="KW-0540">Nuclease</keyword>
<dbReference type="HAMAP" id="MF_00265">
    <property type="entry name" value="VapC_Nob1"/>
    <property type="match status" value="1"/>
</dbReference>
<evidence type="ECO:0000256" key="4">
    <source>
        <dbReference type="ARBA" id="ARBA00022801"/>
    </source>
</evidence>
<keyword evidence="3 5" id="KW-0479">Metal-binding</keyword>
<proteinExistence type="inferred from homology"/>
<dbReference type="AlphaFoldDB" id="A0A975CNT8"/>
<dbReference type="GO" id="GO:0090729">
    <property type="term" value="F:toxin activity"/>
    <property type="evidence" value="ECO:0007669"/>
    <property type="project" value="UniProtKB-KW"/>
</dbReference>
<keyword evidence="6" id="KW-0472">Membrane</keyword>
<name>A0A975CNT8_9BURK</name>
<evidence type="ECO:0000313" key="8">
    <source>
        <dbReference type="EMBL" id="QTD46933.1"/>
    </source>
</evidence>
<evidence type="ECO:0000256" key="1">
    <source>
        <dbReference type="ARBA" id="ARBA00022649"/>
    </source>
</evidence>
<dbReference type="Proteomes" id="UP000663903">
    <property type="component" value="Chromosome"/>
</dbReference>
<comment type="function">
    <text evidence="5">Toxic component of a toxin-antitoxin (TA) system. An RNase.</text>
</comment>
<keyword evidence="1 5" id="KW-1277">Toxin-antitoxin system</keyword>
<dbReference type="GO" id="GO:0004540">
    <property type="term" value="F:RNA nuclease activity"/>
    <property type="evidence" value="ECO:0007669"/>
    <property type="project" value="InterPro"/>
</dbReference>
<sequence length="150" mass="15984">MKLPDTNLLVYSVNASSPFHSAAKAWLADAFAASGGVAFAWNALIGFVRIATHPRAMQSPLTVSDATGMVDEWLSQPRAVVVNPGPHHADVLFKLLLQCGTGGNLTNDAHLAALAVEHSATVGTFDRDFLKFKGVQIDLLTRPDSSKFPS</sequence>
<dbReference type="RefSeq" id="WP_208010830.1">
    <property type="nucleotide sequence ID" value="NZ_CP071796.1"/>
</dbReference>
<dbReference type="Gene3D" id="3.40.50.1010">
    <property type="entry name" value="5'-nuclease"/>
    <property type="match status" value="1"/>
</dbReference>
<feature type="binding site" evidence="5">
    <location>
        <position position="108"/>
    </location>
    <ligand>
        <name>Mg(2+)</name>
        <dbReference type="ChEBI" id="CHEBI:18420"/>
    </ligand>
</feature>
<dbReference type="GO" id="GO:0045926">
    <property type="term" value="P:negative regulation of growth"/>
    <property type="evidence" value="ECO:0007669"/>
    <property type="project" value="UniProtKB-ARBA"/>
</dbReference>
<dbReference type="GO" id="GO:0000287">
    <property type="term" value="F:magnesium ion binding"/>
    <property type="evidence" value="ECO:0007669"/>
    <property type="project" value="UniProtKB-UniRule"/>
</dbReference>
<keyword evidence="6" id="KW-1133">Transmembrane helix</keyword>
<accession>A0A975CNT8</accession>
<comment type="similarity">
    <text evidence="5">Belongs to the PINc/VapC protein family.</text>
</comment>
<keyword evidence="5" id="KW-0800">Toxin</keyword>
<dbReference type="KEGG" id="otd:J1M35_08720"/>
<dbReference type="NCBIfam" id="TIGR00028">
    <property type="entry name" value="Mtu_PIN_fam"/>
    <property type="match status" value="1"/>
</dbReference>